<dbReference type="PANTHER" id="PTHR35272">
    <property type="entry name" value="THIOL:DISULFIDE INTERCHANGE PROTEIN DSBC-RELATED"/>
    <property type="match status" value="1"/>
</dbReference>
<keyword evidence="11" id="KW-1185">Reference proteome</keyword>
<keyword evidence="5" id="KW-1015">Disulfide bond</keyword>
<reference evidence="11" key="1">
    <citation type="journal article" date="2019" name="Int. J. Syst. Evol. Microbiol.">
        <title>The Global Catalogue of Microorganisms (GCM) 10K type strain sequencing project: providing services to taxonomists for standard genome sequencing and annotation.</title>
        <authorList>
            <consortium name="The Broad Institute Genomics Platform"/>
            <consortium name="The Broad Institute Genome Sequencing Center for Infectious Disease"/>
            <person name="Wu L."/>
            <person name="Ma J."/>
        </authorList>
    </citation>
    <scope>NUCLEOTIDE SEQUENCE [LARGE SCALE GENOMIC DNA]</scope>
    <source>
        <strain evidence="11">CGMCC 1.15341</strain>
    </source>
</reference>
<accession>A0ABQ1KGT1</accession>
<evidence type="ECO:0000256" key="1">
    <source>
        <dbReference type="ARBA" id="ARBA00004418"/>
    </source>
</evidence>
<comment type="similarity">
    <text evidence="2 7">Belongs to the thioredoxin family. DsbC subfamily.</text>
</comment>
<organism evidence="10 11">
    <name type="scientific">Marinobacterium zhoushanense</name>
    <dbReference type="NCBI Taxonomy" id="1679163"/>
    <lineage>
        <taxon>Bacteria</taxon>
        <taxon>Pseudomonadati</taxon>
        <taxon>Pseudomonadota</taxon>
        <taxon>Gammaproteobacteria</taxon>
        <taxon>Oceanospirillales</taxon>
        <taxon>Oceanospirillaceae</taxon>
        <taxon>Marinobacterium</taxon>
    </lineage>
</organism>
<comment type="subcellular location">
    <subcellularLocation>
        <location evidence="1 7">Periplasm</location>
    </subcellularLocation>
</comment>
<evidence type="ECO:0000313" key="10">
    <source>
        <dbReference type="EMBL" id="GGB99771.1"/>
    </source>
</evidence>
<dbReference type="Pfam" id="PF10411">
    <property type="entry name" value="DsbC_N"/>
    <property type="match status" value="1"/>
</dbReference>
<dbReference type="InterPro" id="IPR051470">
    <property type="entry name" value="Thiol:disulfide_interchange"/>
</dbReference>
<dbReference type="Gene3D" id="3.10.450.70">
    <property type="entry name" value="Disulphide bond isomerase, DsbC/G, N-terminal"/>
    <property type="match status" value="1"/>
</dbReference>
<protein>
    <recommendedName>
        <fullName evidence="7">Thiol:disulfide interchange protein</fullName>
    </recommendedName>
</protein>
<dbReference type="EMBL" id="BMIJ01000005">
    <property type="protein sequence ID" value="GGB99771.1"/>
    <property type="molecule type" value="Genomic_DNA"/>
</dbReference>
<sequence>MRALTAAVLMVCMVQGAVAADKVQQRLVERIQSFDSRLSVESVSPAPLPGLYEVVLSSGEVLYTDERGEYILAGELYQVQGAGKLVSLTEERMKAVRMQALAAIPAEQRVVFPAKGERKAHLQVFTDVDCGYCRKLHSEVAKLNEMGIQVDYLAFPRAGAGSAAEAKMSAIWCAQGDERRELMTRAKNGENLAPVKCENPVMEQFALGQQLGVTGTPALVLDDGRLLPGYLPAEQLARVLGL</sequence>
<evidence type="ECO:0000259" key="8">
    <source>
        <dbReference type="Pfam" id="PF10411"/>
    </source>
</evidence>
<evidence type="ECO:0000259" key="9">
    <source>
        <dbReference type="Pfam" id="PF13098"/>
    </source>
</evidence>
<keyword evidence="6 7" id="KW-0676">Redox-active center</keyword>
<keyword evidence="4 7" id="KW-0574">Periplasm</keyword>
<dbReference type="SUPFAM" id="SSF52833">
    <property type="entry name" value="Thioredoxin-like"/>
    <property type="match status" value="1"/>
</dbReference>
<dbReference type="CDD" id="cd03020">
    <property type="entry name" value="DsbA_DsbC_DsbG"/>
    <property type="match status" value="1"/>
</dbReference>
<comment type="function">
    <text evidence="7">Required for disulfide bond formation in some periplasmic proteins. Acts by transferring its disulfide bond to other proteins and is reduced in the process.</text>
</comment>
<feature type="domain" description="Thioredoxin-like fold" evidence="9">
    <location>
        <begin position="114"/>
        <end position="240"/>
    </location>
</feature>
<dbReference type="InterPro" id="IPR012336">
    <property type="entry name" value="Thioredoxin-like_fold"/>
</dbReference>
<dbReference type="Proteomes" id="UP000629025">
    <property type="component" value="Unassembled WGS sequence"/>
</dbReference>
<keyword evidence="3 7" id="KW-0732">Signal</keyword>
<evidence type="ECO:0000256" key="5">
    <source>
        <dbReference type="ARBA" id="ARBA00023157"/>
    </source>
</evidence>
<evidence type="ECO:0000256" key="4">
    <source>
        <dbReference type="ARBA" id="ARBA00022764"/>
    </source>
</evidence>
<comment type="caution">
    <text evidence="10">The sequence shown here is derived from an EMBL/GenBank/DDBJ whole genome shotgun (WGS) entry which is preliminary data.</text>
</comment>
<dbReference type="PANTHER" id="PTHR35272:SF3">
    <property type="entry name" value="THIOL:DISULFIDE INTERCHANGE PROTEIN DSBC"/>
    <property type="match status" value="1"/>
</dbReference>
<dbReference type="InterPro" id="IPR018950">
    <property type="entry name" value="DiS-bond_isomerase_DsbC/G_N"/>
</dbReference>
<name>A0ABQ1KGT1_9GAMM</name>
<evidence type="ECO:0000256" key="2">
    <source>
        <dbReference type="ARBA" id="ARBA00009813"/>
    </source>
</evidence>
<evidence type="ECO:0000256" key="6">
    <source>
        <dbReference type="ARBA" id="ARBA00023284"/>
    </source>
</evidence>
<dbReference type="Gene3D" id="3.40.30.10">
    <property type="entry name" value="Glutaredoxin"/>
    <property type="match status" value="1"/>
</dbReference>
<feature type="signal peptide" evidence="7">
    <location>
        <begin position="1"/>
        <end position="19"/>
    </location>
</feature>
<evidence type="ECO:0000256" key="3">
    <source>
        <dbReference type="ARBA" id="ARBA00022729"/>
    </source>
</evidence>
<dbReference type="Pfam" id="PF13098">
    <property type="entry name" value="Thioredoxin_2"/>
    <property type="match status" value="1"/>
</dbReference>
<feature type="domain" description="Disulphide bond isomerase DsbC/G N-terminal" evidence="8">
    <location>
        <begin position="19"/>
        <end position="89"/>
    </location>
</feature>
<dbReference type="InterPro" id="IPR036249">
    <property type="entry name" value="Thioredoxin-like_sf"/>
</dbReference>
<dbReference type="SUPFAM" id="SSF54423">
    <property type="entry name" value="DsbC/DsbG N-terminal domain-like"/>
    <property type="match status" value="1"/>
</dbReference>
<dbReference type="InterPro" id="IPR033954">
    <property type="entry name" value="DiS-bond_Isoase_DsbC/G"/>
</dbReference>
<dbReference type="RefSeq" id="WP_188749268.1">
    <property type="nucleotide sequence ID" value="NZ_BMIJ01000005.1"/>
</dbReference>
<evidence type="ECO:0000313" key="11">
    <source>
        <dbReference type="Proteomes" id="UP000629025"/>
    </source>
</evidence>
<gene>
    <name evidence="10" type="ORF">GCM10011352_27490</name>
</gene>
<evidence type="ECO:0000256" key="7">
    <source>
        <dbReference type="RuleBase" id="RU364038"/>
    </source>
</evidence>
<dbReference type="InterPro" id="IPR009094">
    <property type="entry name" value="DiS-bond_isomerase_DsbC/G_N_sf"/>
</dbReference>
<proteinExistence type="inferred from homology"/>
<feature type="chain" id="PRO_5044953855" description="Thiol:disulfide interchange protein" evidence="7">
    <location>
        <begin position="20"/>
        <end position="242"/>
    </location>
</feature>